<sequence length="230" mass="25178">MSEDFAFPAADKKFSLERARISAYVEQLLSPVPADLQGILANAMNDESIPPLQVSPMDARHLQLLSTIVQPQKILEIGTLFGFSAYFLSLGLAPGGRLYTIEIDERLAGIAKDNLRSLGKAGVVEVITGDACERLVQLEANGPFDIVFIDGDKVSYPHYLKWAAKNLRSGGLLIADNTFAWGYIADPECPEEIRAEVVALRKFNYVIAHSPMFLTTVLPTAEGLTVAVRR</sequence>
<keyword evidence="2" id="KW-0808">Transferase</keyword>
<dbReference type="AlphaFoldDB" id="A0A423MAK1"/>
<reference evidence="4 5" key="1">
    <citation type="submission" date="2016-10" db="EMBL/GenBank/DDBJ databases">
        <title>Comparative genome analysis of multiple Pseudomonas spp. focuses on biocontrol and plant growth promoting traits.</title>
        <authorList>
            <person name="Tao X.-Y."/>
            <person name="Taylor C.G."/>
        </authorList>
    </citation>
    <scope>NUCLEOTIDE SEQUENCE [LARGE SCALE GENOMIC DNA]</scope>
    <source>
        <strain evidence="4 5">28B5</strain>
    </source>
</reference>
<organism evidence="4 5">
    <name type="scientific">Pseudomonas fluorescens</name>
    <dbReference type="NCBI Taxonomy" id="294"/>
    <lineage>
        <taxon>Bacteria</taxon>
        <taxon>Pseudomonadati</taxon>
        <taxon>Pseudomonadota</taxon>
        <taxon>Gammaproteobacteria</taxon>
        <taxon>Pseudomonadales</taxon>
        <taxon>Pseudomonadaceae</taxon>
        <taxon>Pseudomonas</taxon>
    </lineage>
</organism>
<dbReference type="SUPFAM" id="SSF53335">
    <property type="entry name" value="S-adenosyl-L-methionine-dependent methyltransferases"/>
    <property type="match status" value="1"/>
</dbReference>
<evidence type="ECO:0008006" key="6">
    <source>
        <dbReference type="Google" id="ProtNLM"/>
    </source>
</evidence>
<dbReference type="GO" id="GO:0008757">
    <property type="term" value="F:S-adenosylmethionine-dependent methyltransferase activity"/>
    <property type="evidence" value="ECO:0007669"/>
    <property type="project" value="TreeGrafter"/>
</dbReference>
<evidence type="ECO:0000313" key="5">
    <source>
        <dbReference type="Proteomes" id="UP000285378"/>
    </source>
</evidence>
<dbReference type="InterPro" id="IPR050362">
    <property type="entry name" value="Cation-dep_OMT"/>
</dbReference>
<dbReference type="GO" id="GO:0032259">
    <property type="term" value="P:methylation"/>
    <property type="evidence" value="ECO:0007669"/>
    <property type="project" value="UniProtKB-KW"/>
</dbReference>
<dbReference type="Gene3D" id="3.40.50.150">
    <property type="entry name" value="Vaccinia Virus protein VP39"/>
    <property type="match status" value="1"/>
</dbReference>
<dbReference type="PANTHER" id="PTHR10509:SF14">
    <property type="entry name" value="CAFFEOYL-COA O-METHYLTRANSFERASE 3-RELATED"/>
    <property type="match status" value="1"/>
</dbReference>
<keyword evidence="3" id="KW-0949">S-adenosyl-L-methionine</keyword>
<dbReference type="EMBL" id="MOBX01000014">
    <property type="protein sequence ID" value="RON79785.1"/>
    <property type="molecule type" value="Genomic_DNA"/>
</dbReference>
<accession>A0A423MAK1</accession>
<evidence type="ECO:0000313" key="4">
    <source>
        <dbReference type="EMBL" id="RON79785.1"/>
    </source>
</evidence>
<dbReference type="OrthoDB" id="9799672at2"/>
<name>A0A423MAK1_PSEFL</name>
<dbReference type="PANTHER" id="PTHR10509">
    <property type="entry name" value="O-METHYLTRANSFERASE-RELATED"/>
    <property type="match status" value="1"/>
</dbReference>
<dbReference type="Pfam" id="PF01596">
    <property type="entry name" value="Methyltransf_3"/>
    <property type="match status" value="1"/>
</dbReference>
<evidence type="ECO:0000256" key="1">
    <source>
        <dbReference type="ARBA" id="ARBA00022603"/>
    </source>
</evidence>
<dbReference type="Proteomes" id="UP000285378">
    <property type="component" value="Unassembled WGS sequence"/>
</dbReference>
<proteinExistence type="predicted"/>
<dbReference type="InterPro" id="IPR029063">
    <property type="entry name" value="SAM-dependent_MTases_sf"/>
</dbReference>
<dbReference type="PROSITE" id="PS51682">
    <property type="entry name" value="SAM_OMT_I"/>
    <property type="match status" value="1"/>
</dbReference>
<protein>
    <recommendedName>
        <fullName evidence="6">O-methyltransferase</fullName>
    </recommendedName>
</protein>
<gene>
    <name evidence="4" type="ORF">BK670_20010</name>
</gene>
<keyword evidence="1" id="KW-0489">Methyltransferase</keyword>
<dbReference type="InterPro" id="IPR002935">
    <property type="entry name" value="SAM_O-MeTrfase"/>
</dbReference>
<dbReference type="GO" id="GO:0008171">
    <property type="term" value="F:O-methyltransferase activity"/>
    <property type="evidence" value="ECO:0007669"/>
    <property type="project" value="InterPro"/>
</dbReference>
<comment type="caution">
    <text evidence="4">The sequence shown here is derived from an EMBL/GenBank/DDBJ whole genome shotgun (WGS) entry which is preliminary data.</text>
</comment>
<evidence type="ECO:0000256" key="3">
    <source>
        <dbReference type="ARBA" id="ARBA00022691"/>
    </source>
</evidence>
<dbReference type="RefSeq" id="WP_123452557.1">
    <property type="nucleotide sequence ID" value="NZ_MOBX01000014.1"/>
</dbReference>
<evidence type="ECO:0000256" key="2">
    <source>
        <dbReference type="ARBA" id="ARBA00022679"/>
    </source>
</evidence>